<evidence type="ECO:0000256" key="7">
    <source>
        <dbReference type="ARBA" id="ARBA00023136"/>
    </source>
</evidence>
<dbReference type="OrthoDB" id="9807115at2"/>
<evidence type="ECO:0000256" key="3">
    <source>
        <dbReference type="ARBA" id="ARBA00022475"/>
    </source>
</evidence>
<comment type="similarity">
    <text evidence="8">Belongs to the binding-protein-dependent transport system permease family. LivHM subfamily.</text>
</comment>
<reference evidence="11" key="1">
    <citation type="submission" date="2015-07" db="EMBL/GenBank/DDBJ databases">
        <title>Complete genome sequence and phylogenetic analysis of Limnochorda pilosa.</title>
        <authorList>
            <person name="Watanabe M."/>
            <person name="Kojima H."/>
            <person name="Fukui M."/>
        </authorList>
    </citation>
    <scope>NUCLEOTIDE SEQUENCE [LARGE SCALE GENOMIC DNA]</scope>
    <source>
        <strain evidence="11">HC45</strain>
    </source>
</reference>
<feature type="transmembrane region" description="Helical" evidence="9">
    <location>
        <begin position="132"/>
        <end position="156"/>
    </location>
</feature>
<keyword evidence="5" id="KW-0029">Amino-acid transport</keyword>
<feature type="transmembrane region" description="Helical" evidence="9">
    <location>
        <begin position="222"/>
        <end position="244"/>
    </location>
</feature>
<gene>
    <name evidence="10" type="ORF">LIP_0322</name>
</gene>
<dbReference type="Pfam" id="PF02653">
    <property type="entry name" value="BPD_transp_2"/>
    <property type="match status" value="1"/>
</dbReference>
<keyword evidence="3" id="KW-1003">Cell membrane</keyword>
<feature type="transmembrane region" description="Helical" evidence="9">
    <location>
        <begin position="92"/>
        <end position="112"/>
    </location>
</feature>
<dbReference type="PANTHER" id="PTHR11795:SF451">
    <property type="entry name" value="ABC TRANSPORTER PERMEASE PROTEIN"/>
    <property type="match status" value="1"/>
</dbReference>
<feature type="transmembrane region" description="Helical" evidence="9">
    <location>
        <begin position="57"/>
        <end position="80"/>
    </location>
</feature>
<keyword evidence="11" id="KW-1185">Reference proteome</keyword>
<reference evidence="11" key="2">
    <citation type="journal article" date="2016" name="Int. J. Syst. Evol. Microbiol.">
        <title>Complete genome sequence and cell structure of Limnochorda pilosa, a Gram-negative spore-former within the phylum Firmicutes.</title>
        <authorList>
            <person name="Watanabe M."/>
            <person name="Kojima H."/>
            <person name="Fukui M."/>
        </authorList>
    </citation>
    <scope>NUCLEOTIDE SEQUENCE [LARGE SCALE GENOMIC DNA]</scope>
    <source>
        <strain evidence="11">HC45</strain>
    </source>
</reference>
<dbReference type="AlphaFoldDB" id="A0A0K2SH99"/>
<dbReference type="PANTHER" id="PTHR11795">
    <property type="entry name" value="BRANCHED-CHAIN AMINO ACID TRANSPORT SYSTEM PERMEASE PROTEIN LIVH"/>
    <property type="match status" value="1"/>
</dbReference>
<sequence length="288" mass="29858">MLQHLLNGIATGALYAVIALGIVLLYRTSRVLNFAHGDLAMVGVFLVWSLGQTSLGFPGGLAVGLLAASALGALFYFGVLAPVREATLLGQIVLTLGLSQVLSGAALVYWGADTKAFAFPLSSMVTYRVGGAVISQLTLGSLAVAVALMAGLYFLVQRTRVGLGMRALSQDLDAARVLGIPTRRLLALTWGVAALLGAAAGVLLAPLTFLHPYFMLTPFLKGFTAAVLGGLDSVPGAIAGGLVLGVIESFFAGYVSLSFVSTLSFGLILLVLLVRPEGLLGHAFQRRV</sequence>
<feature type="transmembrane region" description="Helical" evidence="9">
    <location>
        <begin position="33"/>
        <end position="51"/>
    </location>
</feature>
<dbReference type="KEGG" id="lpil:LIP_0322"/>
<keyword evidence="6 9" id="KW-1133">Transmembrane helix</keyword>
<feature type="transmembrane region" description="Helical" evidence="9">
    <location>
        <begin position="6"/>
        <end position="26"/>
    </location>
</feature>
<evidence type="ECO:0000256" key="5">
    <source>
        <dbReference type="ARBA" id="ARBA00022970"/>
    </source>
</evidence>
<protein>
    <submittedName>
        <fullName evidence="10">ABC transporter permease</fullName>
    </submittedName>
</protein>
<proteinExistence type="inferred from homology"/>
<dbReference type="RefSeq" id="WP_068133424.1">
    <property type="nucleotide sequence ID" value="NZ_AP014924.1"/>
</dbReference>
<dbReference type="STRING" id="1555112.LIP_0322"/>
<dbReference type="EMBL" id="AP014924">
    <property type="protein sequence ID" value="BAS26179.1"/>
    <property type="molecule type" value="Genomic_DNA"/>
</dbReference>
<keyword evidence="7 9" id="KW-0472">Membrane</keyword>
<dbReference type="GO" id="GO:0022857">
    <property type="term" value="F:transmembrane transporter activity"/>
    <property type="evidence" value="ECO:0007669"/>
    <property type="project" value="InterPro"/>
</dbReference>
<evidence type="ECO:0000256" key="8">
    <source>
        <dbReference type="ARBA" id="ARBA00037998"/>
    </source>
</evidence>
<evidence type="ECO:0000313" key="11">
    <source>
        <dbReference type="Proteomes" id="UP000065807"/>
    </source>
</evidence>
<keyword evidence="2" id="KW-0813">Transport</keyword>
<organism evidence="10 11">
    <name type="scientific">Limnochorda pilosa</name>
    <dbReference type="NCBI Taxonomy" id="1555112"/>
    <lineage>
        <taxon>Bacteria</taxon>
        <taxon>Bacillati</taxon>
        <taxon>Bacillota</taxon>
        <taxon>Limnochordia</taxon>
        <taxon>Limnochordales</taxon>
        <taxon>Limnochordaceae</taxon>
        <taxon>Limnochorda</taxon>
    </lineage>
</organism>
<evidence type="ECO:0000256" key="4">
    <source>
        <dbReference type="ARBA" id="ARBA00022692"/>
    </source>
</evidence>
<evidence type="ECO:0000256" key="2">
    <source>
        <dbReference type="ARBA" id="ARBA00022448"/>
    </source>
</evidence>
<accession>A0A0K2SH99</accession>
<dbReference type="InterPro" id="IPR001851">
    <property type="entry name" value="ABC_transp_permease"/>
</dbReference>
<keyword evidence="4 9" id="KW-0812">Transmembrane</keyword>
<feature type="transmembrane region" description="Helical" evidence="9">
    <location>
        <begin position="251"/>
        <end position="274"/>
    </location>
</feature>
<comment type="subcellular location">
    <subcellularLocation>
        <location evidence="1">Cell membrane</location>
        <topology evidence="1">Multi-pass membrane protein</topology>
    </subcellularLocation>
</comment>
<evidence type="ECO:0000256" key="1">
    <source>
        <dbReference type="ARBA" id="ARBA00004651"/>
    </source>
</evidence>
<dbReference type="Proteomes" id="UP000065807">
    <property type="component" value="Chromosome"/>
</dbReference>
<name>A0A0K2SH99_LIMPI</name>
<evidence type="ECO:0000256" key="6">
    <source>
        <dbReference type="ARBA" id="ARBA00022989"/>
    </source>
</evidence>
<evidence type="ECO:0000313" key="10">
    <source>
        <dbReference type="EMBL" id="BAS26179.1"/>
    </source>
</evidence>
<dbReference type="PATRIC" id="fig|1555112.3.peg.336"/>
<dbReference type="GO" id="GO:0005886">
    <property type="term" value="C:plasma membrane"/>
    <property type="evidence" value="ECO:0007669"/>
    <property type="project" value="UniProtKB-SubCell"/>
</dbReference>
<dbReference type="GO" id="GO:0006865">
    <property type="term" value="P:amino acid transport"/>
    <property type="evidence" value="ECO:0007669"/>
    <property type="project" value="UniProtKB-KW"/>
</dbReference>
<dbReference type="InterPro" id="IPR052157">
    <property type="entry name" value="BCAA_transport_permease"/>
</dbReference>
<dbReference type="CDD" id="cd06582">
    <property type="entry name" value="TM_PBP1_LivH_like"/>
    <property type="match status" value="1"/>
</dbReference>
<feature type="transmembrane region" description="Helical" evidence="9">
    <location>
        <begin position="185"/>
        <end position="210"/>
    </location>
</feature>
<evidence type="ECO:0000256" key="9">
    <source>
        <dbReference type="SAM" id="Phobius"/>
    </source>
</evidence>